<evidence type="ECO:0000313" key="2">
    <source>
        <dbReference type="EMBL" id="KLO14849.1"/>
    </source>
</evidence>
<protein>
    <submittedName>
        <fullName evidence="2">Cytoplasmic protein</fullName>
    </submittedName>
</protein>
<organism evidence="2 3">
    <name type="scientific">Schizopora paradoxa</name>
    <dbReference type="NCBI Taxonomy" id="27342"/>
    <lineage>
        <taxon>Eukaryota</taxon>
        <taxon>Fungi</taxon>
        <taxon>Dikarya</taxon>
        <taxon>Basidiomycota</taxon>
        <taxon>Agaricomycotina</taxon>
        <taxon>Agaricomycetes</taxon>
        <taxon>Hymenochaetales</taxon>
        <taxon>Schizoporaceae</taxon>
        <taxon>Schizopora</taxon>
    </lineage>
</organism>
<name>A0A0H2RSL1_9AGAM</name>
<keyword evidence="3" id="KW-1185">Reference proteome</keyword>
<dbReference type="Pfam" id="PF07065">
    <property type="entry name" value="D123"/>
    <property type="match status" value="1"/>
</dbReference>
<evidence type="ECO:0000256" key="1">
    <source>
        <dbReference type="ARBA" id="ARBA00011047"/>
    </source>
</evidence>
<gene>
    <name evidence="2" type="ORF">SCHPADRAFT_902986</name>
</gene>
<dbReference type="InterPro" id="IPR009772">
    <property type="entry name" value="CDC123"/>
</dbReference>
<sequence>MSSSFPTLTCSDVLKFQFSSWYPAFKGVTMKSTVIRPLSREFKEYLLADGIYIPDGSEDVPLTGTVVEDGDDDDDRPRYAFPELDAQIRDAVSEYEAVFPKLNFTSPKDASWMLSTSTPLRCASPADLYILLKSSDFTQHDLALESVFEGCEDASNPPPYELELVLRKWYHVDTSREFRCFVRQGVLLAISQREPNPYDYMLETDYKEKVKGTISSFWEREISGKWPTDDYVFDFLLTRKLDSGHIVDFQPYASKTDALLFTYEELESIRLADKQSLPVFRVVDGSTDFSRIAPKDIHNKVPMEFLSLSAGQNIEEFKKIWEEEIQKACAESDSEEDQ</sequence>
<dbReference type="GO" id="GO:0005737">
    <property type="term" value="C:cytoplasm"/>
    <property type="evidence" value="ECO:0007669"/>
    <property type="project" value="TreeGrafter"/>
</dbReference>
<dbReference type="STRING" id="27342.A0A0H2RSL1"/>
<proteinExistence type="inferred from homology"/>
<dbReference type="AlphaFoldDB" id="A0A0H2RSL1"/>
<dbReference type="FunCoup" id="A0A0H2RSL1">
    <property type="interactions" value="548"/>
</dbReference>
<reference evidence="2 3" key="1">
    <citation type="submission" date="2015-04" db="EMBL/GenBank/DDBJ databases">
        <title>Complete genome sequence of Schizopora paradoxa KUC8140, a cosmopolitan wood degrader in East Asia.</title>
        <authorList>
            <consortium name="DOE Joint Genome Institute"/>
            <person name="Min B."/>
            <person name="Park H."/>
            <person name="Jang Y."/>
            <person name="Kim J.-J."/>
            <person name="Kim K.H."/>
            <person name="Pangilinan J."/>
            <person name="Lipzen A."/>
            <person name="Riley R."/>
            <person name="Grigoriev I.V."/>
            <person name="Spatafora J.W."/>
            <person name="Choi I.-G."/>
        </authorList>
    </citation>
    <scope>NUCLEOTIDE SEQUENCE [LARGE SCALE GENOMIC DNA]</scope>
    <source>
        <strain evidence="2 3">KUC8140</strain>
    </source>
</reference>
<dbReference type="EMBL" id="KQ085938">
    <property type="protein sequence ID" value="KLO14849.1"/>
    <property type="molecule type" value="Genomic_DNA"/>
</dbReference>
<dbReference type="InParanoid" id="A0A0H2RSL1"/>
<dbReference type="OrthoDB" id="360540at2759"/>
<evidence type="ECO:0000313" key="3">
    <source>
        <dbReference type="Proteomes" id="UP000053477"/>
    </source>
</evidence>
<dbReference type="PANTHER" id="PTHR15323">
    <property type="entry name" value="D123 PROTEIN"/>
    <property type="match status" value="1"/>
</dbReference>
<dbReference type="PANTHER" id="PTHR15323:SF6">
    <property type="entry name" value="CELL DIVISION CYCLE PROTEIN 123 HOMOLOG"/>
    <property type="match status" value="1"/>
</dbReference>
<accession>A0A0H2RSL1</accession>
<comment type="similarity">
    <text evidence="1">Belongs to the CDC123 family.</text>
</comment>
<dbReference type="Proteomes" id="UP000053477">
    <property type="component" value="Unassembled WGS sequence"/>
</dbReference>